<evidence type="ECO:0000313" key="2">
    <source>
        <dbReference type="Proteomes" id="UP001386955"/>
    </source>
</evidence>
<dbReference type="Proteomes" id="UP001386955">
    <property type="component" value="Unassembled WGS sequence"/>
</dbReference>
<sequence length="109" mass="12251">MRKENVESHSKLYSLFTKSFNKTREEEEEKLVCGGSKSQQKEKEVVGEGMTCLGREQDVGTTQTTLQGVVKRKYRRIAGMMMLIEARSSHKGQALNRAQSGVRDVALSI</sequence>
<dbReference type="EMBL" id="JAYMYS010000008">
    <property type="protein sequence ID" value="KAK7383241.1"/>
    <property type="molecule type" value="Genomic_DNA"/>
</dbReference>
<proteinExistence type="predicted"/>
<protein>
    <submittedName>
        <fullName evidence="1">Uncharacterized protein</fullName>
    </submittedName>
</protein>
<name>A0AAN9RU27_PSOTE</name>
<comment type="caution">
    <text evidence="1">The sequence shown here is derived from an EMBL/GenBank/DDBJ whole genome shotgun (WGS) entry which is preliminary data.</text>
</comment>
<gene>
    <name evidence="1" type="ORF">VNO78_28915</name>
</gene>
<organism evidence="1 2">
    <name type="scientific">Psophocarpus tetragonolobus</name>
    <name type="common">Winged bean</name>
    <name type="synonym">Dolichos tetragonolobus</name>
    <dbReference type="NCBI Taxonomy" id="3891"/>
    <lineage>
        <taxon>Eukaryota</taxon>
        <taxon>Viridiplantae</taxon>
        <taxon>Streptophyta</taxon>
        <taxon>Embryophyta</taxon>
        <taxon>Tracheophyta</taxon>
        <taxon>Spermatophyta</taxon>
        <taxon>Magnoliopsida</taxon>
        <taxon>eudicotyledons</taxon>
        <taxon>Gunneridae</taxon>
        <taxon>Pentapetalae</taxon>
        <taxon>rosids</taxon>
        <taxon>fabids</taxon>
        <taxon>Fabales</taxon>
        <taxon>Fabaceae</taxon>
        <taxon>Papilionoideae</taxon>
        <taxon>50 kb inversion clade</taxon>
        <taxon>NPAAA clade</taxon>
        <taxon>indigoferoid/millettioid clade</taxon>
        <taxon>Phaseoleae</taxon>
        <taxon>Psophocarpus</taxon>
    </lineage>
</organism>
<evidence type="ECO:0000313" key="1">
    <source>
        <dbReference type="EMBL" id="KAK7383241.1"/>
    </source>
</evidence>
<accession>A0AAN9RU27</accession>
<dbReference type="AlphaFoldDB" id="A0AAN9RU27"/>
<keyword evidence="2" id="KW-1185">Reference proteome</keyword>
<reference evidence="1 2" key="1">
    <citation type="submission" date="2024-01" db="EMBL/GenBank/DDBJ databases">
        <title>The genomes of 5 underutilized Papilionoideae crops provide insights into root nodulation and disease resistanc.</title>
        <authorList>
            <person name="Jiang F."/>
        </authorList>
    </citation>
    <scope>NUCLEOTIDE SEQUENCE [LARGE SCALE GENOMIC DNA]</scope>
    <source>
        <strain evidence="1">DUOXIRENSHENG_FW03</strain>
        <tissue evidence="1">Leaves</tissue>
    </source>
</reference>